<comment type="caution">
    <text evidence="11">The sequence shown here is derived from an EMBL/GenBank/DDBJ whole genome shotgun (WGS) entry which is preliminary data.</text>
</comment>
<evidence type="ECO:0000256" key="2">
    <source>
        <dbReference type="ARBA" id="ARBA00022692"/>
    </source>
</evidence>
<dbReference type="InterPro" id="IPR017871">
    <property type="entry name" value="ABC_transporter-like_CS"/>
</dbReference>
<feature type="transmembrane region" description="Helical" evidence="8">
    <location>
        <begin position="174"/>
        <end position="201"/>
    </location>
</feature>
<gene>
    <name evidence="11" type="ORF">MZO42_00715</name>
</gene>
<dbReference type="PANTHER" id="PTHR43394:SF1">
    <property type="entry name" value="ATP-BINDING CASSETTE SUB-FAMILY B MEMBER 10, MITOCHONDRIAL"/>
    <property type="match status" value="1"/>
</dbReference>
<feature type="transmembrane region" description="Helical" evidence="8">
    <location>
        <begin position="291"/>
        <end position="314"/>
    </location>
</feature>
<dbReference type="CDD" id="cd03254">
    <property type="entry name" value="ABCC_Glucan_exporter_like"/>
    <property type="match status" value="1"/>
</dbReference>
<keyword evidence="3" id="KW-0547">Nucleotide-binding</keyword>
<dbReference type="InterPro" id="IPR011527">
    <property type="entry name" value="ABC1_TM_dom"/>
</dbReference>
<dbReference type="CDD" id="cd07346">
    <property type="entry name" value="ABC_6TM_exporters"/>
    <property type="match status" value="1"/>
</dbReference>
<name>A0ABU3MYA3_9SPHN</name>
<dbReference type="SUPFAM" id="SSF52540">
    <property type="entry name" value="P-loop containing nucleoside triphosphate hydrolases"/>
    <property type="match status" value="1"/>
</dbReference>
<proteinExistence type="predicted"/>
<feature type="domain" description="ABC transmembrane type-1" evidence="10">
    <location>
        <begin position="51"/>
        <end position="326"/>
    </location>
</feature>
<dbReference type="PROSITE" id="PS50929">
    <property type="entry name" value="ABC_TM1F"/>
    <property type="match status" value="1"/>
</dbReference>
<evidence type="ECO:0000256" key="6">
    <source>
        <dbReference type="ARBA" id="ARBA00023136"/>
    </source>
</evidence>
<keyword evidence="2 8" id="KW-0812">Transmembrane</keyword>
<dbReference type="SMART" id="SM00382">
    <property type="entry name" value="AAA"/>
    <property type="match status" value="1"/>
</dbReference>
<dbReference type="Gene3D" id="1.20.1560.10">
    <property type="entry name" value="ABC transporter type 1, transmembrane domain"/>
    <property type="match status" value="1"/>
</dbReference>
<dbReference type="InterPro" id="IPR027417">
    <property type="entry name" value="P-loop_NTPase"/>
</dbReference>
<evidence type="ECO:0000256" key="7">
    <source>
        <dbReference type="SAM" id="MobiDB-lite"/>
    </source>
</evidence>
<dbReference type="InterPro" id="IPR003439">
    <property type="entry name" value="ABC_transporter-like_ATP-bd"/>
</dbReference>
<feature type="transmembrane region" description="Helical" evidence="8">
    <location>
        <begin position="41"/>
        <end position="67"/>
    </location>
</feature>
<accession>A0ABU3MYA3</accession>
<dbReference type="InterPro" id="IPR039421">
    <property type="entry name" value="Type_1_exporter"/>
</dbReference>
<dbReference type="Gene3D" id="3.40.50.300">
    <property type="entry name" value="P-loop containing nucleotide triphosphate hydrolases"/>
    <property type="match status" value="1"/>
</dbReference>
<evidence type="ECO:0000259" key="9">
    <source>
        <dbReference type="PROSITE" id="PS50893"/>
    </source>
</evidence>
<evidence type="ECO:0000256" key="8">
    <source>
        <dbReference type="SAM" id="Phobius"/>
    </source>
</evidence>
<dbReference type="GO" id="GO:0005524">
    <property type="term" value="F:ATP binding"/>
    <property type="evidence" value="ECO:0007669"/>
    <property type="project" value="UniProtKB-KW"/>
</dbReference>
<feature type="region of interest" description="Disordered" evidence="7">
    <location>
        <begin position="599"/>
        <end position="624"/>
    </location>
</feature>
<dbReference type="PANTHER" id="PTHR43394">
    <property type="entry name" value="ATP-DEPENDENT PERMEASE MDL1, MITOCHONDRIAL"/>
    <property type="match status" value="1"/>
</dbReference>
<feature type="compositionally biased region" description="Polar residues" evidence="7">
    <location>
        <begin position="611"/>
        <end position="623"/>
    </location>
</feature>
<feature type="transmembrane region" description="Helical" evidence="8">
    <location>
        <begin position="79"/>
        <end position="97"/>
    </location>
</feature>
<keyword evidence="4 11" id="KW-0067">ATP-binding</keyword>
<dbReference type="SUPFAM" id="SSF90123">
    <property type="entry name" value="ABC transporter transmembrane region"/>
    <property type="match status" value="1"/>
</dbReference>
<feature type="domain" description="ABC transporter" evidence="9">
    <location>
        <begin position="360"/>
        <end position="594"/>
    </location>
</feature>
<comment type="subcellular location">
    <subcellularLocation>
        <location evidence="1">Cell membrane</location>
        <topology evidence="1">Multi-pass membrane protein</topology>
    </subcellularLocation>
</comment>
<evidence type="ECO:0000313" key="11">
    <source>
        <dbReference type="EMBL" id="MDT8757207.1"/>
    </source>
</evidence>
<evidence type="ECO:0000256" key="1">
    <source>
        <dbReference type="ARBA" id="ARBA00004651"/>
    </source>
</evidence>
<evidence type="ECO:0000259" key="10">
    <source>
        <dbReference type="PROSITE" id="PS50929"/>
    </source>
</evidence>
<dbReference type="EMBL" id="JALMLT010000001">
    <property type="protein sequence ID" value="MDT8757207.1"/>
    <property type="molecule type" value="Genomic_DNA"/>
</dbReference>
<dbReference type="Pfam" id="PF00005">
    <property type="entry name" value="ABC_tran"/>
    <property type="match status" value="1"/>
</dbReference>
<sequence>MNALAGDRPLSDLELEERLAKKALDRGMVHRLLPLLRPVRALVGAVVAIELVQVLAIFARPLLIGLVIDRALRPFDARLVALACAGLAGTWGLRFALGGLSQYCAGSAATVLLNEIRSRVFAHVQSLSVGYFDRTKAGRIISRADRDVDTLEPMLIQCPPQFLSATLRLVLAGVLLWTIAPMLLLGLAAVVPVLLLATVAFKRLSQRSWGRVAENRSRFTAHLVETVAGVRLIKQVGREQENLARYRGLLRDFNTSLIAGSARSGWFAPFTGLLTTAGLALTLVIGGRGIALGTLTLGELTQSLFYVFLFLAPLQEFSDLFERFASGSACAQRIFLLLDTEPEIRDRHAAIELPRLRGEIAFRDVSFGYHPARPVLRDLDLTVDAGEVLAIVGPTGHGKSTLVQLLTRFYDVDAGAVLLDGHDIRDVSEASLRRQVGVVLQDNVLFGGTVLDNLRLARAGASDAELIDASRELGADEVLRALPHGYHTAIGPLGANLSQGQRQLVCLVRAYLADPVILVLDEATSAVDISTERRIQAALRRLCEGRTALIIAHRLATIEGADRIVVIRDGTIVEQGSHAHLLDADGTYAELYRTSLTENGPAASERRTAHRQTTPHGEFSRSSPDVRLLSGRAAVTLNGRK</sequence>
<dbReference type="PROSITE" id="PS50893">
    <property type="entry name" value="ABC_TRANSPORTER_2"/>
    <property type="match status" value="1"/>
</dbReference>
<keyword evidence="6 8" id="KW-0472">Membrane</keyword>
<evidence type="ECO:0000256" key="5">
    <source>
        <dbReference type="ARBA" id="ARBA00022989"/>
    </source>
</evidence>
<dbReference type="InterPro" id="IPR036640">
    <property type="entry name" value="ABC1_TM_sf"/>
</dbReference>
<keyword evidence="5 8" id="KW-1133">Transmembrane helix</keyword>
<dbReference type="PROSITE" id="PS00211">
    <property type="entry name" value="ABC_TRANSPORTER_1"/>
    <property type="match status" value="1"/>
</dbReference>
<evidence type="ECO:0000256" key="4">
    <source>
        <dbReference type="ARBA" id="ARBA00022840"/>
    </source>
</evidence>
<protein>
    <submittedName>
        <fullName evidence="11">ABC transporter ATP-binding protein/permease</fullName>
    </submittedName>
</protein>
<dbReference type="InterPro" id="IPR003593">
    <property type="entry name" value="AAA+_ATPase"/>
</dbReference>
<dbReference type="Pfam" id="PF00664">
    <property type="entry name" value="ABC_membrane"/>
    <property type="match status" value="1"/>
</dbReference>
<evidence type="ECO:0000256" key="3">
    <source>
        <dbReference type="ARBA" id="ARBA00022741"/>
    </source>
</evidence>
<feature type="transmembrane region" description="Helical" evidence="8">
    <location>
        <begin position="266"/>
        <end position="285"/>
    </location>
</feature>
<organism evidence="11">
    <name type="scientific">Sphingomonas psychrotolerans</name>
    <dbReference type="NCBI Taxonomy" id="1327635"/>
    <lineage>
        <taxon>Bacteria</taxon>
        <taxon>Pseudomonadati</taxon>
        <taxon>Pseudomonadota</taxon>
        <taxon>Alphaproteobacteria</taxon>
        <taxon>Sphingomonadales</taxon>
        <taxon>Sphingomonadaceae</taxon>
        <taxon>Sphingomonas</taxon>
    </lineage>
</organism>
<reference evidence="11" key="1">
    <citation type="submission" date="2022-04" db="EMBL/GenBank/DDBJ databases">
        <title>Tomato heritable bacteria conferring resistance against bacterial wilt.</title>
        <authorList>
            <person name="Yin J."/>
        </authorList>
    </citation>
    <scope>NUCLEOTIDE SEQUENCE</scope>
    <source>
        <strain evidence="11">Cra20</strain>
    </source>
</reference>